<organism evidence="6 7">
    <name type="scientific">Komagataella phaffii (strain GS115 / ATCC 20864)</name>
    <name type="common">Yeast</name>
    <name type="synonym">Pichia pastoris</name>
    <dbReference type="NCBI Taxonomy" id="644223"/>
    <lineage>
        <taxon>Eukaryota</taxon>
        <taxon>Fungi</taxon>
        <taxon>Dikarya</taxon>
        <taxon>Ascomycota</taxon>
        <taxon>Saccharomycotina</taxon>
        <taxon>Pichiomycetes</taxon>
        <taxon>Pichiales</taxon>
        <taxon>Pichiaceae</taxon>
        <taxon>Komagataella</taxon>
    </lineage>
</organism>
<keyword evidence="5" id="KW-0663">Pyridoxal phosphate</keyword>
<dbReference type="GO" id="GO:0009074">
    <property type="term" value="P:aromatic amino acid family catabolic process"/>
    <property type="evidence" value="ECO:0007669"/>
    <property type="project" value="TreeGrafter"/>
</dbReference>
<keyword evidence="7" id="KW-1185">Reference proteome</keyword>
<dbReference type="STRING" id="644223.C4QVE1"/>
<evidence type="ECO:0000313" key="7">
    <source>
        <dbReference type="Proteomes" id="UP000000314"/>
    </source>
</evidence>
<dbReference type="InterPro" id="IPR050859">
    <property type="entry name" value="Class-I_PLP-dep_aminotransf"/>
</dbReference>
<dbReference type="Gene3D" id="3.40.640.10">
    <property type="entry name" value="Type I PLP-dependent aspartate aminotransferase-like (Major domain)"/>
    <property type="match status" value="1"/>
</dbReference>
<reference evidence="6 7" key="1">
    <citation type="journal article" date="2009" name="Nat. Biotechnol.">
        <title>Genome sequence of the recombinant protein production host Pichia pastoris.</title>
        <authorList>
            <person name="De Schutter K."/>
            <person name="Lin Y.C."/>
            <person name="Tiels P."/>
            <person name="Van Hecke A."/>
            <person name="Glinka S."/>
            <person name="Weber-Lehmann J."/>
            <person name="Rouze P."/>
            <person name="Van de Peer Y."/>
            <person name="Callewaert N."/>
        </authorList>
    </citation>
    <scope>NUCLEOTIDE SEQUENCE [LARGE SCALE GENOMIC DNA]</scope>
    <source>
        <strain evidence="7">GS115 / ATCC 20864</strain>
    </source>
</reference>
<dbReference type="Proteomes" id="UP000000314">
    <property type="component" value="Chromosome 1"/>
</dbReference>
<dbReference type="InParanoid" id="C4QVE1"/>
<dbReference type="KEGG" id="ppa:PAS_chr1-3_0154"/>
<dbReference type="SUPFAM" id="SSF53383">
    <property type="entry name" value="PLP-dependent transferases"/>
    <property type="match status" value="1"/>
</dbReference>
<dbReference type="GO" id="GO:0019878">
    <property type="term" value="P:lysine biosynthetic process via aminoadipic acid"/>
    <property type="evidence" value="ECO:0007669"/>
    <property type="project" value="TreeGrafter"/>
</dbReference>
<evidence type="ECO:0000313" key="6">
    <source>
        <dbReference type="EMBL" id="CAY67214.1"/>
    </source>
</evidence>
<dbReference type="PANTHER" id="PTHR42790">
    <property type="entry name" value="AMINOTRANSFERASE"/>
    <property type="match status" value="1"/>
</dbReference>
<proteinExistence type="inferred from homology"/>
<name>C4QVE1_KOMPG</name>
<gene>
    <name evidence="6" type="ordered locus">PAS_chr1-3_0154</name>
</gene>
<dbReference type="SMR" id="C4QVE1"/>
<comment type="cofactor">
    <cofactor evidence="1">
        <name>pyridoxal 5'-phosphate</name>
        <dbReference type="ChEBI" id="CHEBI:597326"/>
    </cofactor>
</comment>
<protein>
    <submittedName>
        <fullName evidence="6">Uncharacterized protein</fullName>
    </submittedName>
</protein>
<comment type="similarity">
    <text evidence="2">Belongs to the class-I pyridoxal-phosphate-dependent aminotransferase family.</text>
</comment>
<dbReference type="GO" id="GO:0047536">
    <property type="term" value="F:2-aminoadipate transaminase activity"/>
    <property type="evidence" value="ECO:0007669"/>
    <property type="project" value="TreeGrafter"/>
</dbReference>
<dbReference type="InterPro" id="IPR015424">
    <property type="entry name" value="PyrdxlP-dep_Trfase"/>
</dbReference>
<dbReference type="HOGENOM" id="CLU_678117_0_0_1"/>
<sequence>MDFSKDLKQLLSKSSRSRSLSTFAVVAESQDKQPPLSLKFGEPAYSLYPMTSIEISRNQGTIKVPQLSKDKTSISKDMGYTAFKGTSELLDRITSFVAHCFPPKYKNWSPIVTTDHCNSIAKILESFVDESDVILVDTQLDLDVAHLLSVCKPNIHFINLNQIYGSEPNATKLSKLLENWRRFYPYKNHPKLLLTATYGLTGIPQSDTTMKEVLKFADIYNFMVVETSTFPEGVSYLKHDSKGRVISAQSFRHFNLDLAFIIAHDTIVTAIESYAEFTTTSPSGMSQIIANGVLSSMNDWKGWQESLREISLYYKHRRKQVQDTLQDVVHIKGCLGNYCGIICKDDASKFAENGMHLTQGQELNEYFSSLFQQKYTIVPDDLLLISLSYNIPEEEFSEALKKMEGY</sequence>
<keyword evidence="3" id="KW-0032">Aminotransferase</keyword>
<dbReference type="RefSeq" id="XP_002489495.1">
    <property type="nucleotide sequence ID" value="XM_002489450.1"/>
</dbReference>
<dbReference type="OrthoDB" id="691673at2759"/>
<dbReference type="InterPro" id="IPR015421">
    <property type="entry name" value="PyrdxlP-dep_Trfase_major"/>
</dbReference>
<dbReference type="eggNOG" id="KOG0634">
    <property type="taxonomic scope" value="Eukaryota"/>
</dbReference>
<dbReference type="AlphaFoldDB" id="C4QVE1"/>
<evidence type="ECO:0000256" key="1">
    <source>
        <dbReference type="ARBA" id="ARBA00001933"/>
    </source>
</evidence>
<evidence type="ECO:0000256" key="4">
    <source>
        <dbReference type="ARBA" id="ARBA00022679"/>
    </source>
</evidence>
<dbReference type="EMBL" id="FN392319">
    <property type="protein sequence ID" value="CAY67214.1"/>
    <property type="molecule type" value="Genomic_DNA"/>
</dbReference>
<evidence type="ECO:0000256" key="5">
    <source>
        <dbReference type="ARBA" id="ARBA00022898"/>
    </source>
</evidence>
<keyword evidence="4" id="KW-0808">Transferase</keyword>
<dbReference type="PANTHER" id="PTHR42790:SF2">
    <property type="entry name" value="AROMATIC AMINO ACID AMINOTRANSFERASE 2"/>
    <property type="match status" value="1"/>
</dbReference>
<dbReference type="GO" id="GO:0008793">
    <property type="term" value="F:aromatic-amino-acid transaminase activity"/>
    <property type="evidence" value="ECO:0007669"/>
    <property type="project" value="TreeGrafter"/>
</dbReference>
<evidence type="ECO:0000256" key="3">
    <source>
        <dbReference type="ARBA" id="ARBA00022576"/>
    </source>
</evidence>
<evidence type="ECO:0000256" key="2">
    <source>
        <dbReference type="ARBA" id="ARBA00007441"/>
    </source>
</evidence>
<dbReference type="GO" id="GO:0006571">
    <property type="term" value="P:tyrosine biosynthetic process"/>
    <property type="evidence" value="ECO:0007669"/>
    <property type="project" value="TreeGrafter"/>
</dbReference>
<dbReference type="GeneID" id="8197621"/>
<accession>C4QVE1</accession>